<dbReference type="InterPro" id="IPR024075">
    <property type="entry name" value="DNA-dir_RNA_pol_helix_hairp_sf"/>
</dbReference>
<dbReference type="InterPro" id="IPR029262">
    <property type="entry name" value="RPOL_N"/>
</dbReference>
<evidence type="ECO:0000256" key="5">
    <source>
        <dbReference type="ARBA" id="ARBA00022695"/>
    </source>
</evidence>
<keyword evidence="6 9" id="KW-0804">Transcription</keyword>
<dbReference type="Pfam" id="PF14700">
    <property type="entry name" value="RPOL_N"/>
    <property type="match status" value="1"/>
</dbReference>
<evidence type="ECO:0000256" key="1">
    <source>
        <dbReference type="ARBA" id="ARBA00009493"/>
    </source>
</evidence>
<dbReference type="InterPro" id="IPR046950">
    <property type="entry name" value="DNA-dir_Rpol_C_phage-type"/>
</dbReference>
<evidence type="ECO:0000259" key="10">
    <source>
        <dbReference type="SMART" id="SM01311"/>
    </source>
</evidence>
<evidence type="ECO:0000256" key="6">
    <source>
        <dbReference type="ARBA" id="ARBA00023163"/>
    </source>
</evidence>
<dbReference type="GO" id="GO:0003899">
    <property type="term" value="F:DNA-directed RNA polymerase activity"/>
    <property type="evidence" value="ECO:0007669"/>
    <property type="project" value="UniProtKB-EC"/>
</dbReference>
<accession>A0A9P0VFP1</accession>
<evidence type="ECO:0000313" key="13">
    <source>
        <dbReference type="Proteomes" id="UP001154314"/>
    </source>
</evidence>
<dbReference type="InterPro" id="IPR037159">
    <property type="entry name" value="RNA_POL_N_sf"/>
</dbReference>
<dbReference type="InterPro" id="IPR043502">
    <property type="entry name" value="DNA/RNA_pol_sf"/>
</dbReference>
<dbReference type="PANTHER" id="PTHR10102">
    <property type="entry name" value="DNA-DIRECTED RNA POLYMERASE, MITOCHONDRIAL"/>
    <property type="match status" value="1"/>
</dbReference>
<evidence type="ECO:0000256" key="8">
    <source>
        <dbReference type="ARBA" id="ARBA00048552"/>
    </source>
</evidence>
<name>A0A9P0VFP1_9CAUD</name>
<dbReference type="GO" id="GO:0019083">
    <property type="term" value="P:viral transcription"/>
    <property type="evidence" value="ECO:0007669"/>
    <property type="project" value="UniProtKB-KW"/>
</dbReference>
<reference evidence="11" key="1">
    <citation type="submission" date="2023-04" db="EMBL/GenBank/DDBJ databases">
        <authorList>
            <person name="Kelly A."/>
        </authorList>
    </citation>
    <scope>NUCLEOTIDE SEQUENCE</scope>
</reference>
<dbReference type="Gene3D" id="1.10.287.280">
    <property type="match status" value="1"/>
</dbReference>
<evidence type="ECO:0000256" key="4">
    <source>
        <dbReference type="ARBA" id="ARBA00022679"/>
    </source>
</evidence>
<gene>
    <name evidence="12" type="ORF">BAMTRB_001</name>
    <name evidence="11" type="ORF">BAMTRB_026</name>
</gene>
<evidence type="ECO:0000313" key="12">
    <source>
        <dbReference type="EMBL" id="CAI9888924.1"/>
    </source>
</evidence>
<evidence type="ECO:0000313" key="11">
    <source>
        <dbReference type="EMBL" id="CAH6421960.1"/>
    </source>
</evidence>
<evidence type="ECO:0000256" key="9">
    <source>
        <dbReference type="RuleBase" id="RU003805"/>
    </source>
</evidence>
<dbReference type="Gene3D" id="1.10.1320.10">
    <property type="entry name" value="DNA-directed RNA polymerase, N-terminal domain"/>
    <property type="match status" value="1"/>
</dbReference>
<proteinExistence type="inferred from homology"/>
<organism evidence="11 13">
    <name type="scientific">Escherichia phage vB_Eco_Bam</name>
    <dbReference type="NCBI Taxonomy" id="2898833"/>
    <lineage>
        <taxon>Viruses</taxon>
        <taxon>Duplodnaviria</taxon>
        <taxon>Heunggongvirae</taxon>
        <taxon>Uroviricota</taxon>
        <taxon>Caudoviricetes</taxon>
        <taxon>Autographivirales</taxon>
        <taxon>Autotranscriptaviridae</taxon>
        <taxon>Studiervirinae</taxon>
        <taxon>Bamvirus</taxon>
        <taxon>Bamvirus bam</taxon>
    </lineage>
</organism>
<comment type="similarity">
    <text evidence="1 9">Belongs to the phage and mitochondrial RNA polymerase family.</text>
</comment>
<dbReference type="EMBL" id="OW991346">
    <property type="protein sequence ID" value="CAH6421960.1"/>
    <property type="molecule type" value="Genomic_DNA"/>
</dbReference>
<dbReference type="PROSITE" id="PS00900">
    <property type="entry name" value="RNA_POL_PHAGE_1"/>
    <property type="match status" value="1"/>
</dbReference>
<dbReference type="Pfam" id="PF00940">
    <property type="entry name" value="RNA_pol"/>
    <property type="match status" value="1"/>
</dbReference>
<dbReference type="GO" id="GO:0000428">
    <property type="term" value="C:DNA-directed RNA polymerase complex"/>
    <property type="evidence" value="ECO:0007669"/>
    <property type="project" value="UniProtKB-KW"/>
</dbReference>
<dbReference type="GO" id="GO:0006351">
    <property type="term" value="P:DNA-templated transcription"/>
    <property type="evidence" value="ECO:0007669"/>
    <property type="project" value="InterPro"/>
</dbReference>
<dbReference type="GO" id="GO:0003677">
    <property type="term" value="F:DNA binding"/>
    <property type="evidence" value="ECO:0007669"/>
    <property type="project" value="InterPro"/>
</dbReference>
<feature type="domain" description="DNA-directed RNA polymerase N-terminal" evidence="10">
    <location>
        <begin position="35"/>
        <end position="334"/>
    </location>
</feature>
<dbReference type="EC" id="2.7.7.6" evidence="2 9"/>
<dbReference type="SMART" id="SM01311">
    <property type="entry name" value="RPOL_N"/>
    <property type="match status" value="1"/>
</dbReference>
<keyword evidence="5 9" id="KW-0548">Nucleotidyltransferase</keyword>
<dbReference type="Proteomes" id="UP001154314">
    <property type="component" value="Chromosome"/>
</dbReference>
<protein>
    <recommendedName>
        <fullName evidence="2 9">DNA-directed RNA polymerase</fullName>
        <ecNumber evidence="2 9">2.7.7.6</ecNumber>
    </recommendedName>
</protein>
<evidence type="ECO:0000256" key="2">
    <source>
        <dbReference type="ARBA" id="ARBA00012418"/>
    </source>
</evidence>
<evidence type="ECO:0000256" key="7">
    <source>
        <dbReference type="ARBA" id="ARBA00023314"/>
    </source>
</evidence>
<dbReference type="PROSITE" id="PS00489">
    <property type="entry name" value="RNA_POL_PHAGE_2"/>
    <property type="match status" value="1"/>
</dbReference>
<dbReference type="Gene3D" id="1.10.150.20">
    <property type="entry name" value="5' to 3' exonuclease, C-terminal subdomain"/>
    <property type="match status" value="1"/>
</dbReference>
<comment type="function">
    <text evidence="9">DNA-dependent RNA polymerase catalyzes the transcription of DNA into RNA using the four ribonucleoside triphosphates as substrates.</text>
</comment>
<evidence type="ECO:0000256" key="3">
    <source>
        <dbReference type="ARBA" id="ARBA00022478"/>
    </source>
</evidence>
<keyword evidence="7" id="KW-1195">Viral transcription</keyword>
<dbReference type="SUPFAM" id="SSF56672">
    <property type="entry name" value="DNA/RNA polymerases"/>
    <property type="match status" value="1"/>
</dbReference>
<dbReference type="EMBL" id="OW991346">
    <property type="protein sequence ID" value="CAI9888924.1"/>
    <property type="molecule type" value="Genomic_DNA"/>
</dbReference>
<dbReference type="PANTHER" id="PTHR10102:SF0">
    <property type="entry name" value="DNA-DIRECTED RNA POLYMERASE, MITOCHONDRIAL"/>
    <property type="match status" value="1"/>
</dbReference>
<keyword evidence="3 9" id="KW-0240">DNA-directed RNA polymerase</keyword>
<keyword evidence="4 9" id="KW-0808">Transferase</keyword>
<comment type="catalytic activity">
    <reaction evidence="8 9">
        <text>RNA(n) + a ribonucleoside 5'-triphosphate = RNA(n+1) + diphosphate</text>
        <dbReference type="Rhea" id="RHEA:21248"/>
        <dbReference type="Rhea" id="RHEA-COMP:14527"/>
        <dbReference type="Rhea" id="RHEA-COMP:17342"/>
        <dbReference type="ChEBI" id="CHEBI:33019"/>
        <dbReference type="ChEBI" id="CHEBI:61557"/>
        <dbReference type="ChEBI" id="CHEBI:140395"/>
        <dbReference type="EC" id="2.7.7.6"/>
    </reaction>
</comment>
<sequence>MINFDNIQRNDFSDVKNAIMPFNVLADAYGEYLAGEQLRLEHESYQMGEERFIKAFESACKRGELGDSLVARPLLETLVPALSEATKAFLAQGGRGRPHVSKQYLSRIDTDLAAFITIKVVLMSLGSPATGKVNNHGAVTGANMQSVCMSISKAIEEECRFGRIREEEAQHFKNRVKPSLDKRQGLLYKREYMKAVEAGMIAKGELDSHFEEWPRDEAYHVGVKMLELLIESTGLCEIVRKNAGNPKLDRYEVELTEEYADKLTSRVSALAGISPVKQPCVVPPKPWTGIIGGGYWAKGRKPLRLIRTGTKRALMRYNDVDMPDVYKAINIIQNTAWKVNADVLKVANEIVYWKHCPVEDIPQLDKLDKPVRPEGIDEDEALLKKWKKNAATIYRKEKARQSRRLSLDFMMAQANKFAQYDAIWFPYTMDWRGRVYAEPMFNPQGNDLTKGLLTFANGCELGSEGAYWLAVHGSNCAGVDKVSLDDRVKWVYENEENILASAENPLDCTWWAEQDSPFCFLAFCFEWAGYVKSGRSEGYVSHLPLAFDGTCSGLQHFSAMLRDEVGGAAVNLLPADKPQDIYGIVAQKVNVLLERDLLNGTEDSTKIVVDKKTGEQIEKFVLGTRNAAKQWLQHGVNRSVTKRSVMTLAYGSKKYGFAEQIMEDTLRPAIDKGEGNQFTAPNQAAMYLAGLIWDCVSTTVIAAVQAMEWLQKSAALISSEVRDKKTKELLKPALPIHWTTPNGFPVWSEYMIQEEKRIEATLFGELRIRNTIKLRDTAKIDAQAQASGIAPNFIHSNDASHLQMTAVYCHDVYGIVDFAFIHDSFGCHAGKAHLLFKGVRETMVKTYSEHDVIAEFYEQFAEQLHESQLDKMPALPEKGNLDLNEILKSLYTFS</sequence>
<dbReference type="Gene3D" id="1.10.287.260">
    <property type="match status" value="1"/>
</dbReference>
<dbReference type="InterPro" id="IPR002092">
    <property type="entry name" value="DNA-dir_Rpol_phage-type"/>
</dbReference>
<keyword evidence="13" id="KW-1185">Reference proteome</keyword>